<organism evidence="5 6">
    <name type="scientific">Stylophora pistillata</name>
    <name type="common">Smooth cauliflower coral</name>
    <dbReference type="NCBI Taxonomy" id="50429"/>
    <lineage>
        <taxon>Eukaryota</taxon>
        <taxon>Metazoa</taxon>
        <taxon>Cnidaria</taxon>
        <taxon>Anthozoa</taxon>
        <taxon>Hexacorallia</taxon>
        <taxon>Scleractinia</taxon>
        <taxon>Astrocoeniina</taxon>
        <taxon>Pocilloporidae</taxon>
        <taxon>Stylophora</taxon>
    </lineage>
</organism>
<proteinExistence type="inferred from homology"/>
<gene>
    <name evidence="5" type="primary">3</name>
    <name evidence="5" type="ORF">AWC38_SpisGene24290</name>
</gene>
<keyword evidence="1" id="KW-0547">Nucleotide-binding</keyword>
<dbReference type="InterPro" id="IPR027417">
    <property type="entry name" value="P-loop_NTPase"/>
</dbReference>
<dbReference type="EMBL" id="LSMT01001820">
    <property type="protein sequence ID" value="PFX11850.1"/>
    <property type="molecule type" value="Genomic_DNA"/>
</dbReference>
<keyword evidence="1" id="KW-0342">GTP-binding</keyword>
<evidence type="ECO:0000256" key="2">
    <source>
        <dbReference type="SAM" id="MobiDB-lite"/>
    </source>
</evidence>
<dbReference type="SUPFAM" id="SSF52540">
    <property type="entry name" value="P-loop containing nucleoside triphosphate hydrolases"/>
    <property type="match status" value="1"/>
</dbReference>
<comment type="caution">
    <text evidence="5">The sequence shown here is derived from an EMBL/GenBank/DDBJ whole genome shotgun (WGS) entry which is preliminary data.</text>
</comment>
<accession>A0A2B4R5S7</accession>
<evidence type="ECO:0000313" key="5">
    <source>
        <dbReference type="EMBL" id="PFX11850.1"/>
    </source>
</evidence>
<feature type="domain" description="Septin-type G" evidence="3">
    <location>
        <begin position="328"/>
        <end position="406"/>
    </location>
</feature>
<comment type="similarity">
    <text evidence="1">Belongs to the TRAFAC class TrmE-Era-EngA-EngB-Septin-like GTPase superfamily. Septin GTPase family.</text>
</comment>
<dbReference type="InterPro" id="IPR030379">
    <property type="entry name" value="G_SEPTIN_dom"/>
</dbReference>
<dbReference type="PANTHER" id="PTHR31594:SF14">
    <property type="entry name" value="FIBRONECTIN TYPE-III DOMAIN-CONTAINING PROTEIN"/>
    <property type="match status" value="1"/>
</dbReference>
<reference evidence="6" key="1">
    <citation type="journal article" date="2017" name="bioRxiv">
        <title>Comparative analysis of the genomes of Stylophora pistillata and Acropora digitifera provides evidence for extensive differences between species of corals.</title>
        <authorList>
            <person name="Voolstra C.R."/>
            <person name="Li Y."/>
            <person name="Liew Y.J."/>
            <person name="Baumgarten S."/>
            <person name="Zoccola D."/>
            <person name="Flot J.-F."/>
            <person name="Tambutte S."/>
            <person name="Allemand D."/>
            <person name="Aranda M."/>
        </authorList>
    </citation>
    <scope>NUCLEOTIDE SEQUENCE [LARGE SCALE GENOMIC DNA]</scope>
</reference>
<evidence type="ECO:0000256" key="1">
    <source>
        <dbReference type="RuleBase" id="RU004560"/>
    </source>
</evidence>
<dbReference type="OrthoDB" id="5961566at2759"/>
<name>A0A2B4R5S7_STYPI</name>
<feature type="region of interest" description="Disordered" evidence="2">
    <location>
        <begin position="232"/>
        <end position="259"/>
    </location>
</feature>
<evidence type="ECO:0000313" key="6">
    <source>
        <dbReference type="Proteomes" id="UP000225706"/>
    </source>
</evidence>
<dbReference type="AlphaFoldDB" id="A0A2B4R5S7"/>
<dbReference type="CDD" id="cd00882">
    <property type="entry name" value="Ras_like_GTPase"/>
    <property type="match status" value="1"/>
</dbReference>
<keyword evidence="6" id="KW-1185">Reference proteome</keyword>
<protein>
    <submittedName>
        <fullName evidence="5">Verrucotoxin subunit beta</fullName>
    </submittedName>
</protein>
<dbReference type="Pfam" id="PF21109">
    <property type="entry name" value="Stonustoxin_helical"/>
    <property type="match status" value="1"/>
</dbReference>
<dbReference type="InterPro" id="IPR048997">
    <property type="entry name" value="Stonustoxin-like_helical"/>
</dbReference>
<dbReference type="InterPro" id="IPR052090">
    <property type="entry name" value="Cytolytic_pore-forming_toxin"/>
</dbReference>
<dbReference type="GO" id="GO:0005525">
    <property type="term" value="F:GTP binding"/>
    <property type="evidence" value="ECO:0007669"/>
    <property type="project" value="UniProtKB-KW"/>
</dbReference>
<evidence type="ECO:0000259" key="4">
    <source>
        <dbReference type="Pfam" id="PF21109"/>
    </source>
</evidence>
<dbReference type="STRING" id="50429.A0A2B4R5S7"/>
<dbReference type="Gene3D" id="3.40.50.300">
    <property type="entry name" value="P-loop containing nucleotide triphosphate hydrolases"/>
    <property type="match status" value="1"/>
</dbReference>
<evidence type="ECO:0000259" key="3">
    <source>
        <dbReference type="Pfam" id="PF00735"/>
    </source>
</evidence>
<dbReference type="PANTHER" id="PTHR31594">
    <property type="entry name" value="AIG1-TYPE G DOMAIN-CONTAINING PROTEIN"/>
    <property type="match status" value="1"/>
</dbReference>
<feature type="domain" description="Stonustoxin-like helical" evidence="4">
    <location>
        <begin position="94"/>
        <end position="188"/>
    </location>
</feature>
<dbReference type="Pfam" id="PF00735">
    <property type="entry name" value="Septin"/>
    <property type="match status" value="1"/>
</dbReference>
<sequence length="746" mass="85380">MQEFIESLPNLDEIPEMDKEEAEKLTCTMYGDTFLQESPISLGEAFIHLKKLRKHHESVVPIEACLLPLSAVDIEAARHITETDSGILSQVQVILENFADINGRVNCFTTNKPFSQFSSIQKKISKFHAMVSQYTSALKKGLANLLLNFRSGDAEMKQITAMLEKTVATPFNQVYLSSWVDKTKRELNLLTMKSRSVYLFTKLAADDDASTGYHSFAKDGFCRERHKDLTSIKDVSSDDQSSNAMRSIEDQSEDQEELPQLPNLRLAQKMRHHCEEIALEKDEFVPVYKLFMDETLRLDKEMIVRKCLKDDQNCESMYTLKDRREKVLLVMGATGGGKNTLINGMINFIMEVEWKDDFRFKLVTEKVTSQHESVTKEITAYTIHPLKGSNIPYTFTIIDTPGFGDTRGLNRDVSITNHVREFFSSKPPNGIDHLDGIGFVTQASQARLTPTQKYIFDSILSIFGKDVQNNFFMMCTFADGKSPPVLDAIREAKISYQGYFKFNNSALFAKNTNALNFDEIFWEMGRESFKNFFEKFAKAESVSLQLTNEVLKERERLEVLIEGLNPQIKQGLAKLETMRQEKLFLQQHEAEIEHSKEFEFYVPVLKAEEFPLKDTGKHTTTCLTCNTTCHEDCKIADNERKAQCVAMDAGGNCRVCCGKCSWEKHKNVPDLIKYHTVKEKRKSRDLKEKYDKAVSGKSKVEGMLIQLEKCLQQLRIDVLSDMYKLRMSLKRLDEIALKPNPLTELQ</sequence>
<dbReference type="Proteomes" id="UP000225706">
    <property type="component" value="Unassembled WGS sequence"/>
</dbReference>